<feature type="region of interest" description="Disordered" evidence="8">
    <location>
        <begin position="1038"/>
        <end position="1064"/>
    </location>
</feature>
<dbReference type="SMART" id="SM00568">
    <property type="entry name" value="GRAM"/>
    <property type="match status" value="2"/>
</dbReference>
<evidence type="ECO:0000256" key="5">
    <source>
        <dbReference type="ARBA" id="ARBA00055097"/>
    </source>
</evidence>
<dbReference type="GO" id="GO:0005096">
    <property type="term" value="F:GTPase activator activity"/>
    <property type="evidence" value="ECO:0007669"/>
    <property type="project" value="UniProtKB-KW"/>
</dbReference>
<proteinExistence type="predicted"/>
<dbReference type="FunFam" id="1.10.8.270:FF:000002">
    <property type="entry name" value="TBC1 domain family member 9B"/>
    <property type="match status" value="1"/>
</dbReference>
<dbReference type="PROSITE" id="PS50086">
    <property type="entry name" value="TBC_RABGAP"/>
    <property type="match status" value="1"/>
</dbReference>
<dbReference type="Proteomes" id="UP000675900">
    <property type="component" value="Unassembled WGS sequence"/>
</dbReference>
<dbReference type="FunFam" id="2.30.29.30:FF:000013">
    <property type="entry name" value="Putative TBC1 domain family member 8B"/>
    <property type="match status" value="1"/>
</dbReference>
<dbReference type="GO" id="GO:0005829">
    <property type="term" value="C:cytosol"/>
    <property type="evidence" value="ECO:0007669"/>
    <property type="project" value="UniProtKB-SubCell"/>
</dbReference>
<keyword evidence="3" id="KW-0963">Cytoplasm</keyword>
<dbReference type="InterPro" id="IPR036012">
    <property type="entry name" value="TBC1D8B_PH-GRAM1"/>
</dbReference>
<sequence>MWLKPEEVLLKNALKLWLMERSNDYFVLQRRRGYGEEGGGGLTGLLVGTLDSVLDSTAKVAPFRILHQTPDSQVYLSIACGANREEITKHWDWLEQNIMKTLSVFDSNEDITNFVQGKIRGLIAEEGKHSFAKEDDPEKFREALLKFEKCFGLPEQEKLVTYYSCSYWKGRVPCQGWLYLSTNFLSFYSFLLGSEIKLVISWDAVSKLEKTSNVILTESIHVCSQGENHYFSMFLHINETYLLMEQLANYAIKRLFDKETFANDPILDDPLQITKRGLENRAHSEQFSAFFRLPKEEALKEVHECCLWIPFSHFNTHGKMCISENYICFASQDGSLCSIIIPLREVLAIDKTNDSTKTVIISIKGKTAFRFSEVEDFEQLVAKFRFKCRAASAPYHDISTEVPISSDSTDPSDNIEVQSLTCQRECSKTVNTEALMTVFHPQNLENLNSKMLKEKMKEQSWNILFTECGRGVSMFRTKKTRDLVVRGIPETLRGELWMLFSGAVNEMAANPGYYAEVVEQSLGTCNLATEEIERDLRRSLPEHPAFQSDTGISALRRVLTAYAYRNPKIGYCQAMNILTSVLLLYAKEEEAFWLLVAVCEWMLPDYFNRRIIGALVDQAVFEELIRDHFPQLTERMTDMTFFSSVSLSWFLTLFISVLPIESAVNVVDCFFYDGIKAILQLGLAILDYNLDKLITCKDDAEAVTTLNRYCQNRNQGSNVSDEKSSLIKVDITDLIRESNEKYGNIRYEDIHSLRCRNRLYVIQTLEETTKQNVLRVVSQDVKLIVLFKQNFTTTTFKYFIFNYFKLFFSYYWCLGCPVLKYHDPSLPYLEQYQIDCQQFRVLYHLLSPWAHSANKDSLALWTFRLLDENSDCLINFKEFSSAIDTMYNGSFTDKLKLLFKLHIPPAYTEVKSKDPSKGDELSKEDLLYFSQLHVSQPINVKEAESLKKSPEKGKGKVDIQAYLSQWQDELSKKEESIKDLPRMNQSQFIQFSKTLYNLFHGDPEEESLYQAIAVVTSLLLRMEEVGRKLHSPTASAKEFSGTVCASGGPSEGKTESHLKKDPSSLREEPQWSFAFEQILASLLNEPALVRFFEKPIDVKVKLENAKTSQLSFRTKM</sequence>
<dbReference type="GO" id="GO:0005509">
    <property type="term" value="F:calcium ion binding"/>
    <property type="evidence" value="ECO:0007669"/>
    <property type="project" value="InterPro"/>
</dbReference>
<keyword evidence="2" id="KW-0343">GTPase activation</keyword>
<dbReference type="PANTHER" id="PTHR47666:SF4">
    <property type="entry name" value="TBC1 DOMAIN FAMILY MEMBER 8B"/>
    <property type="match status" value="1"/>
</dbReference>
<evidence type="ECO:0000256" key="8">
    <source>
        <dbReference type="SAM" id="MobiDB-lite"/>
    </source>
</evidence>
<dbReference type="GO" id="GO:0016192">
    <property type="term" value="P:vesicle-mediated transport"/>
    <property type="evidence" value="ECO:0007669"/>
    <property type="project" value="Ensembl"/>
</dbReference>
<feature type="compositionally biased region" description="Basic and acidic residues" evidence="8">
    <location>
        <begin position="1052"/>
        <end position="1064"/>
    </location>
</feature>
<accession>A0A8C9KY24</accession>
<dbReference type="InterPro" id="IPR036015">
    <property type="entry name" value="TBC1D8B_PH-GRAM2"/>
</dbReference>
<dbReference type="CDD" id="cd13350">
    <property type="entry name" value="PH-GRAM1_TBC1D8B"/>
    <property type="match status" value="1"/>
</dbReference>
<dbReference type="Gene3D" id="2.30.29.30">
    <property type="entry name" value="Pleckstrin-homology domain (PH domain)/Phosphotyrosine-binding domain (PTB)"/>
    <property type="match status" value="2"/>
</dbReference>
<organism evidence="11 12">
    <name type="scientific">Panthera tigris altaica</name>
    <name type="common">Siberian tiger</name>
    <dbReference type="NCBI Taxonomy" id="74533"/>
    <lineage>
        <taxon>Eukaryota</taxon>
        <taxon>Metazoa</taxon>
        <taxon>Chordata</taxon>
        <taxon>Craniata</taxon>
        <taxon>Vertebrata</taxon>
        <taxon>Euteleostomi</taxon>
        <taxon>Mammalia</taxon>
        <taxon>Eutheria</taxon>
        <taxon>Laurasiatheria</taxon>
        <taxon>Carnivora</taxon>
        <taxon>Feliformia</taxon>
        <taxon>Felidae</taxon>
        <taxon>Pantherinae</taxon>
        <taxon>Panthera</taxon>
    </lineage>
</organism>
<dbReference type="AlphaFoldDB" id="A0A8C9KY24"/>
<evidence type="ECO:0000313" key="11">
    <source>
        <dbReference type="Ensembl" id="ENSPTIP00000024555.1"/>
    </source>
</evidence>
<evidence type="ECO:0000259" key="9">
    <source>
        <dbReference type="PROSITE" id="PS50086"/>
    </source>
</evidence>
<dbReference type="InterPro" id="IPR011993">
    <property type="entry name" value="PH-like_dom_sf"/>
</dbReference>
<feature type="domain" description="EF-hand" evidence="10">
    <location>
        <begin position="854"/>
        <end position="889"/>
    </location>
</feature>
<dbReference type="SMART" id="SM00164">
    <property type="entry name" value="TBC"/>
    <property type="match status" value="1"/>
</dbReference>
<dbReference type="InterPro" id="IPR011992">
    <property type="entry name" value="EF-hand-dom_pair"/>
</dbReference>
<keyword evidence="4" id="KW-0677">Repeat</keyword>
<evidence type="ECO:0000256" key="7">
    <source>
        <dbReference type="ARBA" id="ARBA00067411"/>
    </source>
</evidence>
<dbReference type="Pfam" id="PF02893">
    <property type="entry name" value="GRAM"/>
    <property type="match status" value="2"/>
</dbReference>
<dbReference type="CDD" id="cd13352">
    <property type="entry name" value="PH-GRAM2_TBC1D8B"/>
    <property type="match status" value="1"/>
</dbReference>
<evidence type="ECO:0000259" key="10">
    <source>
        <dbReference type="PROSITE" id="PS50222"/>
    </source>
</evidence>
<comment type="subunit">
    <text evidence="6">Interacts (via domain Rab-GAP TBC) with RAB11B (in GTP-bound form).</text>
</comment>
<dbReference type="InterPro" id="IPR000195">
    <property type="entry name" value="Rab-GAP-TBC_dom"/>
</dbReference>
<dbReference type="SUPFAM" id="SSF47923">
    <property type="entry name" value="Ypt/Rab-GAP domain of gyp1p"/>
    <property type="match status" value="2"/>
</dbReference>
<comment type="function">
    <text evidence="5">Involved in vesicular recycling, probably as a RAB11B GTPase-activating protein.</text>
</comment>
<dbReference type="InterPro" id="IPR002048">
    <property type="entry name" value="EF_hand_dom"/>
</dbReference>
<reference evidence="11" key="1">
    <citation type="submission" date="2025-08" db="UniProtKB">
        <authorList>
            <consortium name="Ensembl"/>
        </authorList>
    </citation>
    <scope>IDENTIFICATION</scope>
</reference>
<evidence type="ECO:0000256" key="3">
    <source>
        <dbReference type="ARBA" id="ARBA00022490"/>
    </source>
</evidence>
<dbReference type="PROSITE" id="PS50222">
    <property type="entry name" value="EF_HAND_2"/>
    <property type="match status" value="1"/>
</dbReference>
<dbReference type="GeneTree" id="ENSGT00940000159451"/>
<name>A0A8C9KY24_PANTA</name>
<dbReference type="FunFam" id="1.10.472.80:FF:000023">
    <property type="entry name" value="TBC1 domain family member 8B"/>
    <property type="match status" value="1"/>
</dbReference>
<dbReference type="Gene3D" id="1.10.8.270">
    <property type="entry name" value="putative rabgap domain of human tbc1 domain family member 14 like domains"/>
    <property type="match status" value="1"/>
</dbReference>
<comment type="subcellular location">
    <subcellularLocation>
        <location evidence="1">Cytoplasm</location>
        <location evidence="1">Cytosol</location>
    </subcellularLocation>
</comment>
<dbReference type="SUPFAM" id="SSF47473">
    <property type="entry name" value="EF-hand"/>
    <property type="match status" value="1"/>
</dbReference>
<dbReference type="Gene3D" id="1.10.10.750">
    <property type="entry name" value="Ypt/Rab-GAP domain of gyp1p, domain 1"/>
    <property type="match status" value="1"/>
</dbReference>
<protein>
    <recommendedName>
        <fullName evidence="7">TBC1 domain family member 8B</fullName>
    </recommendedName>
</protein>
<feature type="domain" description="Rab-GAP TBC" evidence="9">
    <location>
        <begin position="487"/>
        <end position="674"/>
    </location>
</feature>
<evidence type="ECO:0000256" key="2">
    <source>
        <dbReference type="ARBA" id="ARBA00022468"/>
    </source>
</evidence>
<evidence type="ECO:0000256" key="1">
    <source>
        <dbReference type="ARBA" id="ARBA00004514"/>
    </source>
</evidence>
<gene>
    <name evidence="11" type="primary">TBC1D8B</name>
</gene>
<reference evidence="11" key="2">
    <citation type="submission" date="2025-09" db="UniProtKB">
        <authorList>
            <consortium name="Ensembl"/>
        </authorList>
    </citation>
    <scope>IDENTIFICATION</scope>
</reference>
<evidence type="ECO:0000313" key="12">
    <source>
        <dbReference type="Proteomes" id="UP000675900"/>
    </source>
</evidence>
<dbReference type="InterPro" id="IPR004182">
    <property type="entry name" value="GRAM"/>
</dbReference>
<dbReference type="Ensembl" id="ENSPTIT00000029038.1">
    <property type="protein sequence ID" value="ENSPTIP00000024555.1"/>
    <property type="gene ID" value="ENSPTIG00000020598.1"/>
</dbReference>
<dbReference type="GO" id="GO:0003094">
    <property type="term" value="P:glomerular filtration"/>
    <property type="evidence" value="ECO:0007669"/>
    <property type="project" value="Ensembl"/>
</dbReference>
<evidence type="ECO:0000256" key="6">
    <source>
        <dbReference type="ARBA" id="ARBA00061863"/>
    </source>
</evidence>
<evidence type="ECO:0000256" key="4">
    <source>
        <dbReference type="ARBA" id="ARBA00022737"/>
    </source>
</evidence>
<dbReference type="FunFam" id="2.30.29.30:FF:000185">
    <property type="entry name" value="TBC1 domain family member 8B"/>
    <property type="match status" value="1"/>
</dbReference>
<dbReference type="Gene3D" id="1.10.472.80">
    <property type="entry name" value="Ypt/Rab-GAP domain of gyp1p, domain 3"/>
    <property type="match status" value="1"/>
</dbReference>
<dbReference type="Gene3D" id="1.10.238.10">
    <property type="entry name" value="EF-hand"/>
    <property type="match status" value="1"/>
</dbReference>
<dbReference type="InterPro" id="IPR035969">
    <property type="entry name" value="Rab-GAP_TBC_sf"/>
</dbReference>
<keyword evidence="12" id="KW-1185">Reference proteome</keyword>
<dbReference type="PANTHER" id="PTHR47666">
    <property type="entry name" value="PROTEIN VASCULAR ASSOCIATED DEATH 1, CHLOROPLASTIC"/>
    <property type="match status" value="1"/>
</dbReference>
<dbReference type="Pfam" id="PF00566">
    <property type="entry name" value="RabGAP-TBC"/>
    <property type="match status" value="1"/>
</dbReference>
<dbReference type="FunFam" id="1.10.238.10:FF:000183">
    <property type="entry name" value="TBC1 domain family member 8B"/>
    <property type="match status" value="1"/>
</dbReference>